<evidence type="ECO:0000256" key="6">
    <source>
        <dbReference type="ARBA" id="ARBA00022741"/>
    </source>
</evidence>
<dbReference type="InterPro" id="IPR027409">
    <property type="entry name" value="GroEL-like_apical_dom_sf"/>
</dbReference>
<evidence type="ECO:0000256" key="4">
    <source>
        <dbReference type="ARBA" id="ARBA00008020"/>
    </source>
</evidence>
<dbReference type="InterPro" id="IPR002194">
    <property type="entry name" value="Chaperonin_TCP-1_CS"/>
</dbReference>
<dbReference type="GO" id="GO:0005759">
    <property type="term" value="C:mitochondrial matrix"/>
    <property type="evidence" value="ECO:0007669"/>
    <property type="project" value="UniProtKB-SubCell"/>
</dbReference>
<dbReference type="GO" id="GO:0005829">
    <property type="term" value="C:cytosol"/>
    <property type="evidence" value="ECO:0007669"/>
    <property type="project" value="UniProtKB-ARBA"/>
</dbReference>
<feature type="domain" description="NIPSNAP" evidence="14">
    <location>
        <begin position="187"/>
        <end position="267"/>
    </location>
</feature>
<evidence type="ECO:0000256" key="13">
    <source>
        <dbReference type="RuleBase" id="RU004187"/>
    </source>
</evidence>
<evidence type="ECO:0000256" key="8">
    <source>
        <dbReference type="ARBA" id="ARBA00022946"/>
    </source>
</evidence>
<organism evidence="15 16">
    <name type="scientific">Electrophorus voltai</name>
    <dbReference type="NCBI Taxonomy" id="2609070"/>
    <lineage>
        <taxon>Eukaryota</taxon>
        <taxon>Metazoa</taxon>
        <taxon>Chordata</taxon>
        <taxon>Craniata</taxon>
        <taxon>Vertebrata</taxon>
        <taxon>Euteleostomi</taxon>
        <taxon>Actinopterygii</taxon>
        <taxon>Neopterygii</taxon>
        <taxon>Teleostei</taxon>
        <taxon>Ostariophysi</taxon>
        <taxon>Gymnotiformes</taxon>
        <taxon>Gymnotoidei</taxon>
        <taxon>Gymnotidae</taxon>
        <taxon>Electrophorus</taxon>
    </lineage>
</organism>
<dbReference type="AlphaFoldDB" id="A0AAD8YW01"/>
<dbReference type="InterPro" id="IPR012577">
    <property type="entry name" value="NIPSNAP"/>
</dbReference>
<dbReference type="InterPro" id="IPR017998">
    <property type="entry name" value="Chaperone_TCP-1"/>
</dbReference>
<dbReference type="Proteomes" id="UP001239994">
    <property type="component" value="Unassembled WGS sequence"/>
</dbReference>
<dbReference type="Gene3D" id="3.30.70.100">
    <property type="match status" value="2"/>
</dbReference>
<dbReference type="InterPro" id="IPR011008">
    <property type="entry name" value="Dimeric_a/b-barrel"/>
</dbReference>
<dbReference type="Gene3D" id="3.50.7.10">
    <property type="entry name" value="GroEL"/>
    <property type="match status" value="1"/>
</dbReference>
<keyword evidence="7 13" id="KW-0067">ATP-binding</keyword>
<dbReference type="InterPro" id="IPR027410">
    <property type="entry name" value="TCP-1-like_intermed_sf"/>
</dbReference>
<evidence type="ECO:0000259" key="14">
    <source>
        <dbReference type="Pfam" id="PF07978"/>
    </source>
</evidence>
<evidence type="ECO:0000256" key="9">
    <source>
        <dbReference type="ARBA" id="ARBA00023006"/>
    </source>
</evidence>
<keyword evidence="6 13" id="KW-0547">Nucleotide-binding</keyword>
<protein>
    <recommendedName>
        <fullName evidence="14">NIPSNAP domain-containing protein</fullName>
    </recommendedName>
</protein>
<keyword evidence="9" id="KW-0072">Autophagy</keyword>
<comment type="subcellular location">
    <subcellularLocation>
        <location evidence="2">Cytoplasm</location>
    </subcellularLocation>
    <subcellularLocation>
        <location evidence="1">Mitochondrion matrix</location>
    </subcellularLocation>
</comment>
<evidence type="ECO:0000256" key="1">
    <source>
        <dbReference type="ARBA" id="ARBA00004305"/>
    </source>
</evidence>
<dbReference type="GO" id="GO:0000423">
    <property type="term" value="P:mitophagy"/>
    <property type="evidence" value="ECO:0007669"/>
    <property type="project" value="UniProtKB-ARBA"/>
</dbReference>
<dbReference type="NCBIfam" id="NF041083">
    <property type="entry name" value="thermosome_beta"/>
    <property type="match status" value="1"/>
</dbReference>
<dbReference type="FunFam" id="3.30.260.10:FF:000029">
    <property type="entry name" value="Chaperonin containing TCP1 subunit 6B"/>
    <property type="match status" value="1"/>
</dbReference>
<dbReference type="Pfam" id="PF07978">
    <property type="entry name" value="NIPSNAP"/>
    <property type="match status" value="1"/>
</dbReference>
<dbReference type="FunFam" id="3.30.260.10:FF:000017">
    <property type="entry name" value="T-complex protein 1 subunit zeta"/>
    <property type="match status" value="1"/>
</dbReference>
<reference evidence="15" key="1">
    <citation type="submission" date="2023-03" db="EMBL/GenBank/DDBJ databases">
        <title>Electrophorus voltai genome.</title>
        <authorList>
            <person name="Bian C."/>
        </authorList>
    </citation>
    <scope>NUCLEOTIDE SEQUENCE</scope>
    <source>
        <strain evidence="15">CB-2022</strain>
        <tissue evidence="15">Muscle</tissue>
    </source>
</reference>
<dbReference type="FunFam" id="3.50.7.10:FF:000004">
    <property type="entry name" value="T-complex protein 1 subunit zeta"/>
    <property type="match status" value="1"/>
</dbReference>
<dbReference type="PROSITE" id="PS00751">
    <property type="entry name" value="TCP1_2"/>
    <property type="match status" value="1"/>
</dbReference>
<keyword evidence="11 13" id="KW-0143">Chaperone</keyword>
<dbReference type="InterPro" id="IPR027413">
    <property type="entry name" value="GROEL-like_equatorial_sf"/>
</dbReference>
<dbReference type="Gene3D" id="3.30.260.10">
    <property type="entry name" value="TCP-1-like chaperonin intermediate domain"/>
    <property type="match status" value="1"/>
</dbReference>
<evidence type="ECO:0000256" key="2">
    <source>
        <dbReference type="ARBA" id="ARBA00004496"/>
    </source>
</evidence>
<comment type="similarity">
    <text evidence="4 13">Belongs to the TCP-1 chaperonin family.</text>
</comment>
<dbReference type="PRINTS" id="PR00304">
    <property type="entry name" value="TCOMPLEXTCP1"/>
</dbReference>
<keyword evidence="5" id="KW-0963">Cytoplasm</keyword>
<gene>
    <name evidence="15" type="ORF">P4O66_016582</name>
</gene>
<keyword evidence="10" id="KW-0496">Mitochondrion</keyword>
<dbReference type="PROSITE" id="PS00995">
    <property type="entry name" value="TCP1_3"/>
    <property type="match status" value="1"/>
</dbReference>
<dbReference type="SUPFAM" id="SSF52029">
    <property type="entry name" value="GroEL apical domain-like"/>
    <property type="match status" value="1"/>
</dbReference>
<dbReference type="SUPFAM" id="SSF54849">
    <property type="entry name" value="GroEL-intermediate domain like"/>
    <property type="match status" value="1"/>
</dbReference>
<evidence type="ECO:0000256" key="10">
    <source>
        <dbReference type="ARBA" id="ARBA00023128"/>
    </source>
</evidence>
<dbReference type="NCBIfam" id="TIGR02347">
    <property type="entry name" value="chap_CCT_zeta"/>
    <property type="match status" value="1"/>
</dbReference>
<evidence type="ECO:0000256" key="3">
    <source>
        <dbReference type="ARBA" id="ARBA00005291"/>
    </source>
</evidence>
<dbReference type="GO" id="GO:0051082">
    <property type="term" value="F:unfolded protein binding"/>
    <property type="evidence" value="ECO:0007669"/>
    <property type="project" value="InterPro"/>
</dbReference>
<comment type="similarity">
    <text evidence="3">Belongs to the NipSnap family.</text>
</comment>
<dbReference type="EMBL" id="JAROKS010000023">
    <property type="protein sequence ID" value="KAK1788125.1"/>
    <property type="molecule type" value="Genomic_DNA"/>
</dbReference>
<evidence type="ECO:0000313" key="15">
    <source>
        <dbReference type="EMBL" id="KAK1788125.1"/>
    </source>
</evidence>
<dbReference type="FunFam" id="1.10.560.10:FF:000038">
    <property type="entry name" value="Chaperonin containing TCP1 subunit 6B"/>
    <property type="match status" value="1"/>
</dbReference>
<dbReference type="GO" id="GO:0005524">
    <property type="term" value="F:ATP binding"/>
    <property type="evidence" value="ECO:0007669"/>
    <property type="project" value="UniProtKB-KW"/>
</dbReference>
<sequence>MATRVLQSLGNGLNQAKIGVRAKQQLTVTIRSLCASSNRNREDSWFKSLFVRKVDPRKDAHSHLLAKKEDNNLYKIQFHNVKPECLDDYNKLCEDVLPSIHADPDYPCELVGTWNTWYGEQDQAVHLWRYRGGYPALTEVMNKLRKNKAFMEYREKRGRMLLSRRNQLLLEFSFWNEPVPRPGPSIYELRSYQLRPGTMIEWGNYWARAIELRQQNNEAVGGFFSQIGSLYMVHHLWAYKDLQSREETRNAAWHHEGWDEVVYYTGDSSDSTHGVQNNDSDEDFTSEVAFADDPNRNPKVNLIIRNSICIMAAVKALNPKAEVARAQAALAVNISAARGLQDVLKSNLGPKGTMKMLVSGAGDIKLTKDGNVLLHEMQIQHPTASLIAKVATAQDDITGDGTTSNVLIIGELLKQADLYISEGLHPRIIAEGFEAAKDKALQVLEDVKVTREMGRETLISVARTSLRTKVHAELADLLTEAVVDAVLAIKKPNEPIDLFMVEIMEMKHKTESDTQLIRGLVLDHGARHPDMKKRVEDAYILTCNVSLEYEKTEVNSGFFYKSADEREKLVKAERKFIEERVQKIIALKNKVCADNNKAFVVINQKGIDPFSLDALAKEGIVALRRAKRRNMERLTLACGGIAMNSVDDLTPECLGHAGLVYEHTLGEEKYTFIEKCGNPRSVTLLVKGPNKHTLTQIKDAVRDGLRAVKNAIEDGSVVAGAGAFEVAVADALVKHKPKVKGRAQLGVQAFADALLVIPKVLAQNSGYDPQETLVKLQTEFKESGQLIGVDLSTGEPMLAGEAGVWDNYSVKKQLLHSCTVIASNILLVDEIMRAGMSSLKG</sequence>
<dbReference type="Pfam" id="PF00118">
    <property type="entry name" value="Cpn60_TCP1"/>
    <property type="match status" value="1"/>
</dbReference>
<evidence type="ECO:0000256" key="7">
    <source>
        <dbReference type="ARBA" id="ARBA00022840"/>
    </source>
</evidence>
<dbReference type="FunFam" id="3.30.70.100:FF:000003">
    <property type="entry name" value="Protein NipSnap homolog 2"/>
    <property type="match status" value="1"/>
</dbReference>
<dbReference type="InterPro" id="IPR002423">
    <property type="entry name" value="Cpn60/GroEL/TCP-1"/>
</dbReference>
<accession>A0AAD8YW01</accession>
<dbReference type="PANTHER" id="PTHR11353">
    <property type="entry name" value="CHAPERONIN"/>
    <property type="match status" value="1"/>
</dbReference>
<dbReference type="SUPFAM" id="SSF54909">
    <property type="entry name" value="Dimeric alpha+beta barrel"/>
    <property type="match status" value="2"/>
</dbReference>
<dbReference type="FunFam" id="3.30.70.100:FF:000007">
    <property type="entry name" value="protein NipSnap homolog 2"/>
    <property type="match status" value="1"/>
</dbReference>
<dbReference type="FunFam" id="1.10.560.10:FF:000022">
    <property type="entry name" value="T-complex protein 1 subunit zeta"/>
    <property type="match status" value="1"/>
</dbReference>
<evidence type="ECO:0000256" key="12">
    <source>
        <dbReference type="ARBA" id="ARBA00056412"/>
    </source>
</evidence>
<keyword evidence="16" id="KW-1185">Reference proteome</keyword>
<dbReference type="Gene3D" id="1.10.560.10">
    <property type="entry name" value="GroEL-like equatorial domain"/>
    <property type="match status" value="1"/>
</dbReference>
<evidence type="ECO:0000313" key="16">
    <source>
        <dbReference type="Proteomes" id="UP001239994"/>
    </source>
</evidence>
<dbReference type="InterPro" id="IPR012722">
    <property type="entry name" value="Chap_CCT_zeta"/>
</dbReference>
<dbReference type="SUPFAM" id="SSF48592">
    <property type="entry name" value="GroEL equatorial domain-like"/>
    <property type="match status" value="1"/>
</dbReference>
<dbReference type="GO" id="GO:0140662">
    <property type="term" value="F:ATP-dependent protein folding chaperone"/>
    <property type="evidence" value="ECO:0007669"/>
    <property type="project" value="InterPro"/>
</dbReference>
<evidence type="ECO:0000256" key="5">
    <source>
        <dbReference type="ARBA" id="ARBA00022490"/>
    </source>
</evidence>
<dbReference type="InterPro" id="IPR053374">
    <property type="entry name" value="TCP-1_chaperonin"/>
</dbReference>
<dbReference type="CDD" id="cd03342">
    <property type="entry name" value="TCP1_zeta"/>
    <property type="match status" value="1"/>
</dbReference>
<dbReference type="PROSITE" id="PS00750">
    <property type="entry name" value="TCP1_1"/>
    <property type="match status" value="1"/>
</dbReference>
<dbReference type="GO" id="GO:0016887">
    <property type="term" value="F:ATP hydrolysis activity"/>
    <property type="evidence" value="ECO:0007669"/>
    <property type="project" value="InterPro"/>
</dbReference>
<evidence type="ECO:0000256" key="11">
    <source>
        <dbReference type="ARBA" id="ARBA00023186"/>
    </source>
</evidence>
<keyword evidence="8" id="KW-0809">Transit peptide</keyword>
<comment type="caution">
    <text evidence="15">The sequence shown here is derived from an EMBL/GenBank/DDBJ whole genome shotgun (WGS) entry which is preliminary data.</text>
</comment>
<name>A0AAD8YW01_9TELE</name>
<comment type="function">
    <text evidence="12">Protein involved in mitophagy. Accumulates on the mitochondria surface in response to mitochondrial depolarization and acts as a 'eat me' signal by recruiting proteins involved in selective autophagy.</text>
</comment>
<proteinExistence type="inferred from homology"/>